<evidence type="ECO:0000313" key="2">
    <source>
        <dbReference type="Proteomes" id="UP000233551"/>
    </source>
</evidence>
<comment type="caution">
    <text evidence="1">The sequence shown here is derived from an EMBL/GenBank/DDBJ whole genome shotgun (WGS) entry which is preliminary data.</text>
</comment>
<gene>
    <name evidence="1" type="ORF">CRG98_035507</name>
</gene>
<keyword evidence="2" id="KW-1185">Reference proteome</keyword>
<dbReference type="EMBL" id="PGOL01002947">
    <property type="protein sequence ID" value="PKI44095.1"/>
    <property type="molecule type" value="Genomic_DNA"/>
</dbReference>
<evidence type="ECO:0000313" key="1">
    <source>
        <dbReference type="EMBL" id="PKI44095.1"/>
    </source>
</evidence>
<dbReference type="Proteomes" id="UP000233551">
    <property type="component" value="Unassembled WGS sequence"/>
</dbReference>
<sequence>MRSRQGVVPPRLKLVSTGRPHDQTTLSSKDFLSTFLCGTIFNTYTLHSPYRRETVPTILPLLDYVEDFEPGFHVRTRIPIVRPFTSHEFHTWALVWCGFPRIVCALPYDRYLGL</sequence>
<protein>
    <submittedName>
        <fullName evidence="1">Uncharacterized protein</fullName>
    </submittedName>
</protein>
<reference evidence="1 2" key="1">
    <citation type="submission" date="2017-11" db="EMBL/GenBank/DDBJ databases">
        <title>De-novo sequencing of pomegranate (Punica granatum L.) genome.</title>
        <authorList>
            <person name="Akparov Z."/>
            <person name="Amiraslanov A."/>
            <person name="Hajiyeva S."/>
            <person name="Abbasov M."/>
            <person name="Kaur K."/>
            <person name="Hamwieh A."/>
            <person name="Solovyev V."/>
            <person name="Salamov A."/>
            <person name="Braich B."/>
            <person name="Kosarev P."/>
            <person name="Mahmoud A."/>
            <person name="Hajiyev E."/>
            <person name="Babayeva S."/>
            <person name="Izzatullayeva V."/>
            <person name="Mammadov A."/>
            <person name="Mammadov A."/>
            <person name="Sharifova S."/>
            <person name="Ojaghi J."/>
            <person name="Eynullazada K."/>
            <person name="Bayramov B."/>
            <person name="Abdulazimova A."/>
            <person name="Shahmuradov I."/>
        </authorList>
    </citation>
    <scope>NUCLEOTIDE SEQUENCE [LARGE SCALE GENOMIC DNA]</scope>
    <source>
        <strain evidence="2">cv. AG2017</strain>
        <tissue evidence="1">Leaf</tissue>
    </source>
</reference>
<organism evidence="1 2">
    <name type="scientific">Punica granatum</name>
    <name type="common">Pomegranate</name>
    <dbReference type="NCBI Taxonomy" id="22663"/>
    <lineage>
        <taxon>Eukaryota</taxon>
        <taxon>Viridiplantae</taxon>
        <taxon>Streptophyta</taxon>
        <taxon>Embryophyta</taxon>
        <taxon>Tracheophyta</taxon>
        <taxon>Spermatophyta</taxon>
        <taxon>Magnoliopsida</taxon>
        <taxon>eudicotyledons</taxon>
        <taxon>Gunneridae</taxon>
        <taxon>Pentapetalae</taxon>
        <taxon>rosids</taxon>
        <taxon>malvids</taxon>
        <taxon>Myrtales</taxon>
        <taxon>Lythraceae</taxon>
        <taxon>Punica</taxon>
    </lineage>
</organism>
<dbReference type="AlphaFoldDB" id="A0A2I0IJC3"/>
<accession>A0A2I0IJC3</accession>
<name>A0A2I0IJC3_PUNGR</name>
<proteinExistence type="predicted"/>